<feature type="region of interest" description="Disordered" evidence="1">
    <location>
        <begin position="155"/>
        <end position="201"/>
    </location>
</feature>
<evidence type="ECO:0000313" key="3">
    <source>
        <dbReference type="Proteomes" id="UP000013966"/>
    </source>
</evidence>
<dbReference type="Proteomes" id="UP000013966">
    <property type="component" value="Chromosome 2"/>
</dbReference>
<reference evidence="2 3" key="1">
    <citation type="journal article" date="2013" name="Genome Announc.">
        <title>Complete Genome Sequence of Burkholderia sp. Strain RPE64, Bacterial Symbiont of the Bean Bug Riptortus pedestris.</title>
        <authorList>
            <person name="Shibata T.F."/>
            <person name="Maeda T."/>
            <person name="Nikoh N."/>
            <person name="Yamaguchi K."/>
            <person name="Oshima K."/>
            <person name="Hattori M."/>
            <person name="Nishiyama T."/>
            <person name="Hasebe M."/>
            <person name="Fukatsu T."/>
            <person name="Kikuchi Y."/>
            <person name="Shigenobu S."/>
        </authorList>
    </citation>
    <scope>NUCLEOTIDE SEQUENCE [LARGE SCALE GENOMIC DNA]</scope>
</reference>
<name>R4X0G7_9BURK</name>
<evidence type="ECO:0000256" key="1">
    <source>
        <dbReference type="SAM" id="MobiDB-lite"/>
    </source>
</evidence>
<accession>R4X0G7</accession>
<dbReference type="EMBL" id="AP013059">
    <property type="protein sequence ID" value="BAN25501.1"/>
    <property type="molecule type" value="Genomic_DNA"/>
</dbReference>
<gene>
    <name evidence="2" type="ORF">BRPE64_BCDS08400</name>
</gene>
<dbReference type="KEGG" id="buo:BRPE64_BCDS08400"/>
<evidence type="ECO:0000313" key="2">
    <source>
        <dbReference type="EMBL" id="BAN25501.1"/>
    </source>
</evidence>
<feature type="compositionally biased region" description="Basic and acidic residues" evidence="1">
    <location>
        <begin position="162"/>
        <end position="178"/>
    </location>
</feature>
<sequence>MMNAASAEVHAPQKSTLDISDQRMTNQATATQDPYERRALLLHLGDVLETVFCLSQCADEYASIGDAVKGNDALAGFTLLGFVDASMAPRDFIRRASGAFFVWPKALLDETLNRPMLANTVKHDLFADNAKGWNAYAEERRRDVPWFGADLPDVAQSAAPAHEAESHEAKAEAAPDAKKPKRKAVAEQPSRYATWPWPDKS</sequence>
<dbReference type="PATRIC" id="fig|758793.3.peg.3747"/>
<dbReference type="STRING" id="758793.BRPE64_BCDS08400"/>
<dbReference type="AlphaFoldDB" id="R4X0G7"/>
<proteinExistence type="predicted"/>
<organism evidence="2 3">
    <name type="scientific">Caballeronia insecticola</name>
    <dbReference type="NCBI Taxonomy" id="758793"/>
    <lineage>
        <taxon>Bacteria</taxon>
        <taxon>Pseudomonadati</taxon>
        <taxon>Pseudomonadota</taxon>
        <taxon>Betaproteobacteria</taxon>
        <taxon>Burkholderiales</taxon>
        <taxon>Burkholderiaceae</taxon>
        <taxon>Caballeronia</taxon>
    </lineage>
</organism>
<dbReference type="HOGENOM" id="CLU_099758_0_0_4"/>
<protein>
    <submittedName>
        <fullName evidence="2">Uncharacterized protein</fullName>
    </submittedName>
</protein>
<keyword evidence="3" id="KW-1185">Reference proteome</keyword>
<reference evidence="2 3" key="2">
    <citation type="journal article" date="2018" name="Int. J. Syst. Evol. Microbiol.">
        <title>Burkholderia insecticola sp. nov., a gut symbiotic bacterium of the bean bug Riptortus pedestris.</title>
        <authorList>
            <person name="Takeshita K."/>
            <person name="Tamaki H."/>
            <person name="Ohbayashi T."/>
            <person name="Meng X.-Y."/>
            <person name="Sone T."/>
            <person name="Mitani Y."/>
            <person name="Peeters C."/>
            <person name="Kikuchi Y."/>
            <person name="Vandamme P."/>
        </authorList>
    </citation>
    <scope>NUCLEOTIDE SEQUENCE [LARGE SCALE GENOMIC DNA]</scope>
    <source>
        <strain evidence="2">RPE64</strain>
    </source>
</reference>